<feature type="compositionally biased region" description="Basic and acidic residues" evidence="4">
    <location>
        <begin position="542"/>
        <end position="558"/>
    </location>
</feature>
<evidence type="ECO:0000256" key="2">
    <source>
        <dbReference type="ARBA" id="ARBA00006432"/>
    </source>
</evidence>
<keyword evidence="3" id="KW-0576">Peroxisome</keyword>
<organism evidence="6">
    <name type="scientific">Timema monikensis</name>
    <dbReference type="NCBI Taxonomy" id="170555"/>
    <lineage>
        <taxon>Eukaryota</taxon>
        <taxon>Metazoa</taxon>
        <taxon>Ecdysozoa</taxon>
        <taxon>Arthropoda</taxon>
        <taxon>Hexapoda</taxon>
        <taxon>Insecta</taxon>
        <taxon>Pterygota</taxon>
        <taxon>Neoptera</taxon>
        <taxon>Polyneoptera</taxon>
        <taxon>Phasmatodea</taxon>
        <taxon>Timematodea</taxon>
        <taxon>Timematoidea</taxon>
        <taxon>Timematidae</taxon>
        <taxon>Timema</taxon>
    </lineage>
</organism>
<evidence type="ECO:0000313" key="6">
    <source>
        <dbReference type="EMBL" id="CAD7430526.1"/>
    </source>
</evidence>
<dbReference type="Gene3D" id="3.40.50.12780">
    <property type="entry name" value="N-terminal domain of ligase-like"/>
    <property type="match status" value="1"/>
</dbReference>
<accession>A0A7R9EB65</accession>
<dbReference type="PANTHER" id="PTHR24096:SF394">
    <property type="entry name" value="LUCIFERIN 4-MONOOXYGENASE"/>
    <property type="match status" value="1"/>
</dbReference>
<proteinExistence type="inferred from homology"/>
<feature type="region of interest" description="Disordered" evidence="4">
    <location>
        <begin position="537"/>
        <end position="558"/>
    </location>
</feature>
<dbReference type="Pfam" id="PF00501">
    <property type="entry name" value="AMP-binding"/>
    <property type="match status" value="1"/>
</dbReference>
<dbReference type="EMBL" id="OB794534">
    <property type="protein sequence ID" value="CAD7430526.1"/>
    <property type="molecule type" value="Genomic_DNA"/>
</dbReference>
<dbReference type="GO" id="GO:0005777">
    <property type="term" value="C:peroxisome"/>
    <property type="evidence" value="ECO:0007669"/>
    <property type="project" value="UniProtKB-SubCell"/>
</dbReference>
<comment type="similarity">
    <text evidence="2">Belongs to the ATP-dependent AMP-binding enzyme family.</text>
</comment>
<sequence length="589" mass="64849">MFLAVIPTCARYTPLRVVTPIYRASRRLANKVNILKSPFGGVTIPEVSLTEYVWKDTQRWEDRPAVTCSVTGESYTFKTLQSMSRRISCALLGSVGLKPGDTIAMHLPNTPKFVIAMYGAIEAGLVVTFSNPLYTAAEITRQYLDSGVRCCVTQTSLLPVIQDVLPALPGKCMAIVVDLETHNIASNLLSLPQLVREAKSTRLSSLDPEGVAILPYSSGTTGVPKGVKLSHRNLVSNLAQIFHPEVDFHEPTTETRQERVLSVLPLFHIYGFNTILNQTVSKGLHLITMTKFTPEHYIAALEQYKPTILFVVPSLLLFLASHPDVTQEHLSTITNVMSGAAPAPKNLIEKFKAKVGRDLRVVQGYGMTESAPVTLIPRHKFPNSKMGSVGQITPLTEARVLDLTTREDLGPHQPGELLFRGPQVMLGYLNNEEATRQTLDEDGWLHTGDVGYYDEEGYFYIVDRTKELIKVKGNQVSQVVPHYSYELTKGNQGKPIPVHPTEIRTSISPSSAVELNTTSALANYATEADESGFLPLPCPPPRNDDGIRKTSERKETGDVARGTRKCLVKVIAMLTGRVAYRGGIVSTRL</sequence>
<feature type="domain" description="AMP-dependent synthetase/ligase" evidence="5">
    <location>
        <begin position="56"/>
        <end position="429"/>
    </location>
</feature>
<gene>
    <name evidence="6" type="ORF">TMSB3V08_LOCUS7281</name>
</gene>
<comment type="subcellular location">
    <subcellularLocation>
        <location evidence="1">Peroxisome</location>
    </subcellularLocation>
</comment>
<dbReference type="SUPFAM" id="SSF56801">
    <property type="entry name" value="Acetyl-CoA synthetase-like"/>
    <property type="match status" value="1"/>
</dbReference>
<evidence type="ECO:0000256" key="4">
    <source>
        <dbReference type="SAM" id="MobiDB-lite"/>
    </source>
</evidence>
<dbReference type="GO" id="GO:0046949">
    <property type="term" value="P:fatty-acyl-CoA biosynthetic process"/>
    <property type="evidence" value="ECO:0007669"/>
    <property type="project" value="TreeGrafter"/>
</dbReference>
<dbReference type="PROSITE" id="PS00455">
    <property type="entry name" value="AMP_BINDING"/>
    <property type="match status" value="1"/>
</dbReference>
<dbReference type="AlphaFoldDB" id="A0A7R9EB65"/>
<evidence type="ECO:0000256" key="1">
    <source>
        <dbReference type="ARBA" id="ARBA00004275"/>
    </source>
</evidence>
<name>A0A7R9EB65_9NEOP</name>
<dbReference type="FunFam" id="3.40.50.12780:FF:000003">
    <property type="entry name" value="Long-chain-fatty-acid--CoA ligase FadD"/>
    <property type="match status" value="1"/>
</dbReference>
<dbReference type="PANTHER" id="PTHR24096">
    <property type="entry name" value="LONG-CHAIN-FATTY-ACID--COA LIGASE"/>
    <property type="match status" value="1"/>
</dbReference>
<evidence type="ECO:0000259" key="5">
    <source>
        <dbReference type="Pfam" id="PF00501"/>
    </source>
</evidence>
<dbReference type="GO" id="GO:0004467">
    <property type="term" value="F:long-chain fatty acid-CoA ligase activity"/>
    <property type="evidence" value="ECO:0007669"/>
    <property type="project" value="TreeGrafter"/>
</dbReference>
<protein>
    <recommendedName>
        <fullName evidence="5">AMP-dependent synthetase/ligase domain-containing protein</fullName>
    </recommendedName>
</protein>
<evidence type="ECO:0000256" key="3">
    <source>
        <dbReference type="ARBA" id="ARBA00023140"/>
    </source>
</evidence>
<reference evidence="6" key="1">
    <citation type="submission" date="2020-11" db="EMBL/GenBank/DDBJ databases">
        <authorList>
            <person name="Tran Van P."/>
        </authorList>
    </citation>
    <scope>NUCLEOTIDE SEQUENCE</scope>
</reference>
<dbReference type="InterPro" id="IPR020845">
    <property type="entry name" value="AMP-binding_CS"/>
</dbReference>
<dbReference type="InterPro" id="IPR000873">
    <property type="entry name" value="AMP-dep_synth/lig_dom"/>
</dbReference>
<dbReference type="InterPro" id="IPR042099">
    <property type="entry name" value="ANL_N_sf"/>
</dbReference>